<dbReference type="GeneID" id="302998465"/>
<dbReference type="EMBL" id="CP002631">
    <property type="protein sequence ID" value="AEB14209.1"/>
    <property type="molecule type" value="Genomic_DNA"/>
</dbReference>
<dbReference type="Pfam" id="PF00271">
    <property type="entry name" value="Helicase_C"/>
    <property type="match status" value="1"/>
</dbReference>
<evidence type="ECO:0000259" key="7">
    <source>
        <dbReference type="PROSITE" id="PS51192"/>
    </source>
</evidence>
<keyword evidence="3 6" id="KW-0347">Helicase</keyword>
<gene>
    <name evidence="10" type="ordered locus">Tresu_1301</name>
</gene>
<dbReference type="SMART" id="SM00490">
    <property type="entry name" value="HELICc"/>
    <property type="match status" value="1"/>
</dbReference>
<evidence type="ECO:0000259" key="9">
    <source>
        <dbReference type="PROSITE" id="PS51195"/>
    </source>
</evidence>
<sequence>MNKFLELKVDESIVSKLEEIGITEPTEVQKKIIPLISEGKNIMFQSETGTGKTFAYLLPLLSRLNSTENRMARFMIASPTYELASQIKVQVQKISGIKCALLIGGAPISRQIELLKEKPEIVIGGPARLLELIHLKKLKADGIETLVLDEADRLLSPELRDSTKGLMERLPKSVQLIGNSATVSKYTREILQKARNGILNDEKENAILFVALPMENVLRKQISHWAIFSERRDKIDTLRSFINAEKPKKLLVFTSKSDQIENIASKLRFKKIDCETLCGKTNKVDRKSAIDRFRSGKTKILITTDLASRGLDIEGITHVVQMDLPEKEDFFIHRAGRTARAGATGINCVIGDAWEMENYARLEKKLKITVFPKMLYKGNVVDPNSFNT</sequence>
<dbReference type="InterPro" id="IPR011545">
    <property type="entry name" value="DEAD/DEAH_box_helicase_dom"/>
</dbReference>
<evidence type="ECO:0000313" key="10">
    <source>
        <dbReference type="EMBL" id="AEB14209.1"/>
    </source>
</evidence>
<evidence type="ECO:0000259" key="8">
    <source>
        <dbReference type="PROSITE" id="PS51194"/>
    </source>
</evidence>
<dbReference type="HOGENOM" id="CLU_003041_1_3_12"/>
<dbReference type="GO" id="GO:0005840">
    <property type="term" value="C:ribosome"/>
    <property type="evidence" value="ECO:0007669"/>
    <property type="project" value="TreeGrafter"/>
</dbReference>
<dbReference type="PROSITE" id="PS00039">
    <property type="entry name" value="DEAD_ATP_HELICASE"/>
    <property type="match status" value="1"/>
</dbReference>
<evidence type="ECO:0000256" key="1">
    <source>
        <dbReference type="ARBA" id="ARBA00022741"/>
    </source>
</evidence>
<dbReference type="InterPro" id="IPR027417">
    <property type="entry name" value="P-loop_NTPase"/>
</dbReference>
<dbReference type="GO" id="GO:0033592">
    <property type="term" value="F:RNA strand annealing activity"/>
    <property type="evidence" value="ECO:0007669"/>
    <property type="project" value="TreeGrafter"/>
</dbReference>
<keyword evidence="1 6" id="KW-0547">Nucleotide-binding</keyword>
<dbReference type="STRING" id="869209.Tresu_1301"/>
<keyword evidence="11" id="KW-1185">Reference proteome</keyword>
<evidence type="ECO:0000256" key="2">
    <source>
        <dbReference type="ARBA" id="ARBA00022801"/>
    </source>
</evidence>
<dbReference type="PROSITE" id="PS51194">
    <property type="entry name" value="HELICASE_CTER"/>
    <property type="match status" value="1"/>
</dbReference>
<dbReference type="PANTHER" id="PTHR47963">
    <property type="entry name" value="DEAD-BOX ATP-DEPENDENT RNA HELICASE 47, MITOCHONDRIAL"/>
    <property type="match status" value="1"/>
</dbReference>
<feature type="domain" description="Helicase C-terminal" evidence="8">
    <location>
        <begin position="234"/>
        <end position="382"/>
    </location>
</feature>
<keyword evidence="2 6" id="KW-0378">Hydrolase</keyword>
<comment type="similarity">
    <text evidence="6">Belongs to the DEAD box helicase family.</text>
</comment>
<reference evidence="10 11" key="1">
    <citation type="journal article" date="2011" name="Stand. Genomic Sci.">
        <title>Complete genome sequence of Treponema succinifaciens type strain (6091).</title>
        <authorList>
            <person name="Han C."/>
            <person name="Gronow S."/>
            <person name="Teshima H."/>
            <person name="Lapidus A."/>
            <person name="Nolan M."/>
            <person name="Lucas S."/>
            <person name="Hammon N."/>
            <person name="Deshpande S."/>
            <person name="Cheng J.F."/>
            <person name="Zeytun A."/>
            <person name="Tapia R."/>
            <person name="Goodwin L."/>
            <person name="Pitluck S."/>
            <person name="Liolios K."/>
            <person name="Pagani I."/>
            <person name="Ivanova N."/>
            <person name="Mavromatis K."/>
            <person name="Mikhailova N."/>
            <person name="Huntemann M."/>
            <person name="Pati A."/>
            <person name="Chen A."/>
            <person name="Palaniappan K."/>
            <person name="Land M."/>
            <person name="Hauser L."/>
            <person name="Brambilla E.M."/>
            <person name="Rohde M."/>
            <person name="Goker M."/>
            <person name="Woyke T."/>
            <person name="Bristow J."/>
            <person name="Eisen J.A."/>
            <person name="Markowitz V."/>
            <person name="Hugenholtz P."/>
            <person name="Kyrpides N.C."/>
            <person name="Klenk H.P."/>
            <person name="Detter J.C."/>
        </authorList>
    </citation>
    <scope>NUCLEOTIDE SEQUENCE [LARGE SCALE GENOMIC DNA]</scope>
    <source>
        <strain evidence="11">ATCC 33096 / DSM 2489 / 6091</strain>
    </source>
</reference>
<dbReference type="InterPro" id="IPR014014">
    <property type="entry name" value="RNA_helicase_DEAD_Q_motif"/>
</dbReference>
<feature type="domain" description="Helicase ATP-binding" evidence="7">
    <location>
        <begin position="33"/>
        <end position="201"/>
    </location>
</feature>
<feature type="domain" description="DEAD-box RNA helicase Q" evidence="9">
    <location>
        <begin position="2"/>
        <end position="30"/>
    </location>
</feature>
<dbReference type="GO" id="GO:0016787">
    <property type="term" value="F:hydrolase activity"/>
    <property type="evidence" value="ECO:0007669"/>
    <property type="project" value="UniProtKB-KW"/>
</dbReference>
<dbReference type="InterPro" id="IPR050547">
    <property type="entry name" value="DEAD_box_RNA_helicases"/>
</dbReference>
<dbReference type="KEGG" id="tsu:Tresu_1301"/>
<feature type="short sequence motif" description="Q motif" evidence="5">
    <location>
        <begin position="2"/>
        <end position="30"/>
    </location>
</feature>
<reference evidence="11" key="2">
    <citation type="submission" date="2011-04" db="EMBL/GenBank/DDBJ databases">
        <title>The complete genome of chromosome of Treponema succinifaciens DSM 2489.</title>
        <authorList>
            <person name="Lucas S."/>
            <person name="Copeland A."/>
            <person name="Lapidus A."/>
            <person name="Bruce D."/>
            <person name="Goodwin L."/>
            <person name="Pitluck S."/>
            <person name="Peters L."/>
            <person name="Kyrpides N."/>
            <person name="Mavromatis K."/>
            <person name="Ivanova N."/>
            <person name="Ovchinnikova G."/>
            <person name="Teshima H."/>
            <person name="Detter J.C."/>
            <person name="Tapia R."/>
            <person name="Han C."/>
            <person name="Land M."/>
            <person name="Hauser L."/>
            <person name="Markowitz V."/>
            <person name="Cheng J.-F."/>
            <person name="Hugenholtz P."/>
            <person name="Woyke T."/>
            <person name="Wu D."/>
            <person name="Gronow S."/>
            <person name="Wellnitz S."/>
            <person name="Brambilla E."/>
            <person name="Klenk H.-P."/>
            <person name="Eisen J.A."/>
        </authorList>
    </citation>
    <scope>NUCLEOTIDE SEQUENCE [LARGE SCALE GENOMIC DNA]</scope>
    <source>
        <strain evidence="11">ATCC 33096 / DSM 2489 / 6091</strain>
    </source>
</reference>
<dbReference type="Proteomes" id="UP000006852">
    <property type="component" value="Chromosome"/>
</dbReference>
<keyword evidence="4 6" id="KW-0067">ATP-binding</keyword>
<proteinExistence type="inferred from homology"/>
<dbReference type="Gene3D" id="3.40.50.300">
    <property type="entry name" value="P-loop containing nucleotide triphosphate hydrolases"/>
    <property type="match status" value="2"/>
</dbReference>
<dbReference type="OrthoDB" id="9805696at2"/>
<name>F2NRX3_TRES6</name>
<evidence type="ECO:0000313" key="11">
    <source>
        <dbReference type="Proteomes" id="UP000006852"/>
    </source>
</evidence>
<dbReference type="GO" id="GO:0009409">
    <property type="term" value="P:response to cold"/>
    <property type="evidence" value="ECO:0007669"/>
    <property type="project" value="TreeGrafter"/>
</dbReference>
<dbReference type="AlphaFoldDB" id="F2NRX3"/>
<dbReference type="InterPro" id="IPR000629">
    <property type="entry name" value="RNA-helicase_DEAD-box_CS"/>
</dbReference>
<evidence type="ECO:0000256" key="6">
    <source>
        <dbReference type="RuleBase" id="RU000492"/>
    </source>
</evidence>
<evidence type="ECO:0000256" key="4">
    <source>
        <dbReference type="ARBA" id="ARBA00022840"/>
    </source>
</evidence>
<dbReference type="GO" id="GO:0005524">
    <property type="term" value="F:ATP binding"/>
    <property type="evidence" value="ECO:0007669"/>
    <property type="project" value="UniProtKB-KW"/>
</dbReference>
<dbReference type="GO" id="GO:0005829">
    <property type="term" value="C:cytosol"/>
    <property type="evidence" value="ECO:0007669"/>
    <property type="project" value="TreeGrafter"/>
</dbReference>
<dbReference type="GO" id="GO:0003724">
    <property type="term" value="F:RNA helicase activity"/>
    <property type="evidence" value="ECO:0007669"/>
    <property type="project" value="InterPro"/>
</dbReference>
<dbReference type="PROSITE" id="PS51192">
    <property type="entry name" value="HELICASE_ATP_BIND_1"/>
    <property type="match status" value="1"/>
</dbReference>
<dbReference type="CDD" id="cd18787">
    <property type="entry name" value="SF2_C_DEAD"/>
    <property type="match status" value="1"/>
</dbReference>
<dbReference type="SMART" id="SM00487">
    <property type="entry name" value="DEXDc"/>
    <property type="match status" value="1"/>
</dbReference>
<dbReference type="PANTHER" id="PTHR47963:SF7">
    <property type="entry name" value="ATP-DEPENDENT RNA HELICASE YFML-RELATED"/>
    <property type="match status" value="1"/>
</dbReference>
<evidence type="ECO:0000256" key="5">
    <source>
        <dbReference type="PROSITE-ProRule" id="PRU00552"/>
    </source>
</evidence>
<dbReference type="InterPro" id="IPR001650">
    <property type="entry name" value="Helicase_C-like"/>
</dbReference>
<organism evidence="10 11">
    <name type="scientific">Treponema succinifaciens (strain ATCC 33096 / DSM 2489 / 6091)</name>
    <dbReference type="NCBI Taxonomy" id="869209"/>
    <lineage>
        <taxon>Bacteria</taxon>
        <taxon>Pseudomonadati</taxon>
        <taxon>Spirochaetota</taxon>
        <taxon>Spirochaetia</taxon>
        <taxon>Spirochaetales</taxon>
        <taxon>Treponemataceae</taxon>
        <taxon>Treponema</taxon>
    </lineage>
</organism>
<dbReference type="SUPFAM" id="SSF52540">
    <property type="entry name" value="P-loop containing nucleoside triphosphate hydrolases"/>
    <property type="match status" value="1"/>
</dbReference>
<protein>
    <submittedName>
        <fullName evidence="10">DEAD/DEAH box helicase domain protein</fullName>
    </submittedName>
</protein>
<dbReference type="Pfam" id="PF00270">
    <property type="entry name" value="DEAD"/>
    <property type="match status" value="1"/>
</dbReference>
<dbReference type="CDD" id="cd00268">
    <property type="entry name" value="DEADc"/>
    <property type="match status" value="1"/>
</dbReference>
<accession>F2NRX3</accession>
<dbReference type="InterPro" id="IPR044742">
    <property type="entry name" value="DEAD/DEAH_RhlB"/>
</dbReference>
<dbReference type="PROSITE" id="PS51195">
    <property type="entry name" value="Q_MOTIF"/>
    <property type="match status" value="1"/>
</dbReference>
<dbReference type="InterPro" id="IPR014001">
    <property type="entry name" value="Helicase_ATP-bd"/>
</dbReference>
<dbReference type="RefSeq" id="WP_013701496.1">
    <property type="nucleotide sequence ID" value="NC_015385.1"/>
</dbReference>
<evidence type="ECO:0000256" key="3">
    <source>
        <dbReference type="ARBA" id="ARBA00022806"/>
    </source>
</evidence>
<dbReference type="eggNOG" id="COG0513">
    <property type="taxonomic scope" value="Bacteria"/>
</dbReference>